<dbReference type="PANTHER" id="PTHR30489:SF0">
    <property type="entry name" value="LIPOPROTEIN-RELEASING SYSTEM TRANSMEMBRANE PROTEIN LOLE"/>
    <property type="match status" value="1"/>
</dbReference>
<dbReference type="Proteomes" id="UP000176204">
    <property type="component" value="Chromosome I"/>
</dbReference>
<feature type="domain" description="MacB-like periplasmic core" evidence="9">
    <location>
        <begin position="29"/>
        <end position="173"/>
    </location>
</feature>
<dbReference type="InterPro" id="IPR025857">
    <property type="entry name" value="MacB_PCD"/>
</dbReference>
<dbReference type="EMBL" id="LT629973">
    <property type="protein sequence ID" value="SEH83975.1"/>
    <property type="molecule type" value="Genomic_DNA"/>
</dbReference>
<dbReference type="InterPro" id="IPR051447">
    <property type="entry name" value="Lipoprotein-release_system"/>
</dbReference>
<feature type="transmembrane region" description="Helical" evidence="7">
    <location>
        <begin position="574"/>
        <end position="592"/>
    </location>
</feature>
<keyword evidence="3" id="KW-1003">Cell membrane</keyword>
<dbReference type="GO" id="GO:0044874">
    <property type="term" value="P:lipoprotein localization to outer membrane"/>
    <property type="evidence" value="ECO:0007669"/>
    <property type="project" value="TreeGrafter"/>
</dbReference>
<evidence type="ECO:0000313" key="11">
    <source>
        <dbReference type="Proteomes" id="UP000176204"/>
    </source>
</evidence>
<dbReference type="STRING" id="1679444.PYTT_1130"/>
<feature type="transmembrane region" description="Helical" evidence="7">
    <location>
        <begin position="463"/>
        <end position="486"/>
    </location>
</feature>
<protein>
    <submittedName>
        <fullName evidence="10">Ftsx-like permease family</fullName>
    </submittedName>
</protein>
<dbReference type="RefSeq" id="WP_141675750.1">
    <property type="nucleotide sequence ID" value="NZ_LIGX01000017.1"/>
</dbReference>
<sequence>MKKHLRRHLSLMLALRYLNPLRTMFSIITLICLAGVALGVTVLIVVLSVMSGLQKQMESSVLAFTPHYLVSYYNDGARTTISGWQELVERARKVPGVTSAYAQLENQSFVQSDKSRQTCTFRAIDTENEEQMNALRPLIKQGTFDLDLGEKTVISAITAKGLGVGIGDTIRITPVGDTDQVIETYTQIGNEKPLATQEDADLLPALDSLWSQTENPSGITGNFRNHLAETTLHYSGLVLSGMRGSASAFLPPTVADYAETRYSALLRHTPAQWLAVPKTAVQETYRKLRAAFDGENDSAPALRPVELNELDALNEIIRSGIEGKQKNSGIVYFERSLRTAWEQHLANLRDNSVEKENIASIKNIRSLIMPKDLTVIGIYQPTENMPGPALFIPLPIGQELLGFQNDDVQGIAIRTEDPYNLDQLAAPILQSLPALPAGSAWELSPWTESFREWFQLIANERTMMSFVLSFIALISAFCIMAVMFTVSMQRRREIAVLQALGATPSKIMRVFLWQGVIIGISGAILGIILALLVLHYRIEIQGFLAGMGLDPFPMQAHGIQIPCSIDPVEIAKQGIYAFIMVTVASVVPALVVSRQDPSKALRAS</sequence>
<dbReference type="Pfam" id="PF02687">
    <property type="entry name" value="FtsX"/>
    <property type="match status" value="1"/>
</dbReference>
<feature type="domain" description="ABC3 transporter permease C-terminal" evidence="8">
    <location>
        <begin position="466"/>
        <end position="597"/>
    </location>
</feature>
<evidence type="ECO:0000256" key="6">
    <source>
        <dbReference type="ARBA" id="ARBA00023136"/>
    </source>
</evidence>
<evidence type="ECO:0000259" key="8">
    <source>
        <dbReference type="Pfam" id="PF02687"/>
    </source>
</evidence>
<evidence type="ECO:0000256" key="5">
    <source>
        <dbReference type="ARBA" id="ARBA00022989"/>
    </source>
</evidence>
<feature type="transmembrane region" description="Helical" evidence="7">
    <location>
        <begin position="21"/>
        <end position="50"/>
    </location>
</feature>
<evidence type="ECO:0000256" key="1">
    <source>
        <dbReference type="ARBA" id="ARBA00004651"/>
    </source>
</evidence>
<gene>
    <name evidence="10" type="ORF">PYTT_1130</name>
</gene>
<dbReference type="GO" id="GO:0098797">
    <property type="term" value="C:plasma membrane protein complex"/>
    <property type="evidence" value="ECO:0007669"/>
    <property type="project" value="TreeGrafter"/>
</dbReference>
<comment type="subcellular location">
    <subcellularLocation>
        <location evidence="1">Cell membrane</location>
        <topology evidence="1">Multi-pass membrane protein</topology>
    </subcellularLocation>
</comment>
<evidence type="ECO:0000256" key="7">
    <source>
        <dbReference type="SAM" id="Phobius"/>
    </source>
</evidence>
<evidence type="ECO:0000313" key="10">
    <source>
        <dbReference type="EMBL" id="SEH83975.1"/>
    </source>
</evidence>
<evidence type="ECO:0000256" key="4">
    <source>
        <dbReference type="ARBA" id="ARBA00022692"/>
    </source>
</evidence>
<feature type="transmembrane region" description="Helical" evidence="7">
    <location>
        <begin position="507"/>
        <end position="534"/>
    </location>
</feature>
<dbReference type="AlphaFoldDB" id="A0A1H6L6F7"/>
<keyword evidence="5 7" id="KW-1133">Transmembrane helix</keyword>
<organism evidence="10 11">
    <name type="scientific">Akkermansia glycaniphila</name>
    <dbReference type="NCBI Taxonomy" id="1679444"/>
    <lineage>
        <taxon>Bacteria</taxon>
        <taxon>Pseudomonadati</taxon>
        <taxon>Verrucomicrobiota</taxon>
        <taxon>Verrucomicrobiia</taxon>
        <taxon>Verrucomicrobiales</taxon>
        <taxon>Akkermansiaceae</taxon>
        <taxon>Akkermansia</taxon>
    </lineage>
</organism>
<evidence type="ECO:0000259" key="9">
    <source>
        <dbReference type="Pfam" id="PF12704"/>
    </source>
</evidence>
<evidence type="ECO:0000256" key="2">
    <source>
        <dbReference type="ARBA" id="ARBA00005236"/>
    </source>
</evidence>
<dbReference type="OrthoDB" id="9808461at2"/>
<keyword evidence="6 7" id="KW-0472">Membrane</keyword>
<keyword evidence="11" id="KW-1185">Reference proteome</keyword>
<keyword evidence="4 7" id="KW-0812">Transmembrane</keyword>
<name>A0A1H6L6F7_9BACT</name>
<comment type="similarity">
    <text evidence="2">Belongs to the ABC-4 integral membrane protein family. LolC/E subfamily.</text>
</comment>
<dbReference type="KEGG" id="agl:PYTT_1130"/>
<dbReference type="InterPro" id="IPR003838">
    <property type="entry name" value="ABC3_permease_C"/>
</dbReference>
<accession>A0A1H6L6F7</accession>
<evidence type="ECO:0000256" key="3">
    <source>
        <dbReference type="ARBA" id="ARBA00022475"/>
    </source>
</evidence>
<dbReference type="Pfam" id="PF12704">
    <property type="entry name" value="MacB_PCD"/>
    <property type="match status" value="1"/>
</dbReference>
<reference evidence="11" key="1">
    <citation type="submission" date="2016-09" db="EMBL/GenBank/DDBJ databases">
        <authorList>
            <person name="Koehorst J."/>
        </authorList>
    </citation>
    <scope>NUCLEOTIDE SEQUENCE [LARGE SCALE GENOMIC DNA]</scope>
</reference>
<dbReference type="PANTHER" id="PTHR30489">
    <property type="entry name" value="LIPOPROTEIN-RELEASING SYSTEM TRANSMEMBRANE PROTEIN LOLE"/>
    <property type="match status" value="1"/>
</dbReference>
<proteinExistence type="inferred from homology"/>